<gene>
    <name evidence="2" type="ORF">C8E01_1157</name>
</gene>
<dbReference type="Gene3D" id="3.40.50.2000">
    <property type="entry name" value="Glycogen Phosphorylase B"/>
    <property type="match status" value="1"/>
</dbReference>
<name>A0A2U1AQG6_9BACT</name>
<dbReference type="AlphaFoldDB" id="A0A2U1AQG6"/>
<evidence type="ECO:0000313" key="3">
    <source>
        <dbReference type="Proteomes" id="UP000245466"/>
    </source>
</evidence>
<dbReference type="EMBL" id="QEKI01000015">
    <property type="protein sequence ID" value="PVY38670.1"/>
    <property type="molecule type" value="Genomic_DNA"/>
</dbReference>
<dbReference type="InterPro" id="IPR001296">
    <property type="entry name" value="Glyco_trans_1"/>
</dbReference>
<protein>
    <submittedName>
        <fullName evidence="2">Glycosyltransferase involved in cell wall biosynthesis</fullName>
    </submittedName>
</protein>
<dbReference type="OrthoDB" id="9790710at2"/>
<evidence type="ECO:0000259" key="1">
    <source>
        <dbReference type="Pfam" id="PF00534"/>
    </source>
</evidence>
<accession>A0A2U1AQG6</accession>
<dbReference type="SUPFAM" id="SSF53756">
    <property type="entry name" value="UDP-Glycosyltransferase/glycogen phosphorylase"/>
    <property type="match status" value="1"/>
</dbReference>
<keyword evidence="2" id="KW-0808">Transferase</keyword>
<proteinExistence type="predicted"/>
<keyword evidence="3" id="KW-1185">Reference proteome</keyword>
<dbReference type="Proteomes" id="UP000245466">
    <property type="component" value="Unassembled WGS sequence"/>
</dbReference>
<comment type="caution">
    <text evidence="2">The sequence shown here is derived from an EMBL/GenBank/DDBJ whole genome shotgun (WGS) entry which is preliminary data.</text>
</comment>
<dbReference type="PANTHER" id="PTHR12526">
    <property type="entry name" value="GLYCOSYLTRANSFERASE"/>
    <property type="match status" value="1"/>
</dbReference>
<reference evidence="2 3" key="1">
    <citation type="submission" date="2018-04" db="EMBL/GenBank/DDBJ databases">
        <title>Genomic Encyclopedia of Type Strains, Phase IV (KMG-IV): sequencing the most valuable type-strain genomes for metagenomic binning, comparative biology and taxonomic classification.</title>
        <authorList>
            <person name="Goeker M."/>
        </authorList>
    </citation>
    <scope>NUCLEOTIDE SEQUENCE [LARGE SCALE GENOMIC DNA]</scope>
    <source>
        <strain evidence="2 3">DSM 100231</strain>
    </source>
</reference>
<feature type="domain" description="Glycosyl transferase family 1" evidence="1">
    <location>
        <begin position="209"/>
        <end position="369"/>
    </location>
</feature>
<evidence type="ECO:0000313" key="2">
    <source>
        <dbReference type="EMBL" id="PVY38670.1"/>
    </source>
</evidence>
<organism evidence="2 3">
    <name type="scientific">Pontibacter virosus</name>
    <dbReference type="NCBI Taxonomy" id="1765052"/>
    <lineage>
        <taxon>Bacteria</taxon>
        <taxon>Pseudomonadati</taxon>
        <taxon>Bacteroidota</taxon>
        <taxon>Cytophagia</taxon>
        <taxon>Cytophagales</taxon>
        <taxon>Hymenobacteraceae</taxon>
        <taxon>Pontibacter</taxon>
    </lineage>
</organism>
<dbReference type="GO" id="GO:0016757">
    <property type="term" value="F:glycosyltransferase activity"/>
    <property type="evidence" value="ECO:0007669"/>
    <property type="project" value="InterPro"/>
</dbReference>
<sequence>MKILRVIASMKPSQGGPCQGIRNSIPELQTLDVYNEVVCLDSPEAGWLAEDNFRIHALGVGKGPWYYNSNLIPWLLTNLPRFDAVIVHGLWLYHVYAVRKAIRLLKKKQTGGKREPIPRVYLMPHGMLDPYFQKAKNRKIKAIRNKLYWSIIESDNIKEADGLLFTCEAELRLAREPFRSYKPKREINVGYGIAEPAQYDQVMEEAFHSKCPQVVKEPFLLFLSRIHEKKGVDILLKAYDRVLETRTRLTLVESGNGETPINYPNYAKFPKLVIAGPGLETPYGQLLQRMVSQSPVLRESVFFPGMLTGDAKWGAFYGCEAFVLPSHQENFGIAIVEALACSKPVLISNQVNIWREIEASGGGIVAEDTLEQTQQMLENWDSLSFSEKAEVGLKARRAYEEHFAVGPAAIKLLGALR</sequence>
<dbReference type="Pfam" id="PF00534">
    <property type="entry name" value="Glycos_transf_1"/>
    <property type="match status" value="1"/>
</dbReference>